<keyword evidence="3" id="KW-1185">Reference proteome</keyword>
<feature type="region of interest" description="Disordered" evidence="1">
    <location>
        <begin position="113"/>
        <end position="163"/>
    </location>
</feature>
<feature type="compositionally biased region" description="Low complexity" evidence="1">
    <location>
        <begin position="138"/>
        <end position="157"/>
    </location>
</feature>
<dbReference type="AlphaFoldDB" id="A0A6G1J876"/>
<organism evidence="2 3">
    <name type="scientific">Lentithecium fluviatile CBS 122367</name>
    <dbReference type="NCBI Taxonomy" id="1168545"/>
    <lineage>
        <taxon>Eukaryota</taxon>
        <taxon>Fungi</taxon>
        <taxon>Dikarya</taxon>
        <taxon>Ascomycota</taxon>
        <taxon>Pezizomycotina</taxon>
        <taxon>Dothideomycetes</taxon>
        <taxon>Pleosporomycetidae</taxon>
        <taxon>Pleosporales</taxon>
        <taxon>Massarineae</taxon>
        <taxon>Lentitheciaceae</taxon>
        <taxon>Lentithecium</taxon>
    </lineage>
</organism>
<dbReference type="EMBL" id="MU005577">
    <property type="protein sequence ID" value="KAF2686393.1"/>
    <property type="molecule type" value="Genomic_DNA"/>
</dbReference>
<accession>A0A6G1J876</accession>
<dbReference type="OrthoDB" id="3796310at2759"/>
<proteinExistence type="predicted"/>
<sequence>MPRALPNRMEIEVMAEEAWGVEEAMPDYSTPSYCAGSASSSPLSTATAHNLLMQLRHYIIEIMAFTFDADFANLNWALGQTASSTSSPTSILTADERANILALVTLINEHKPKCAPMTEKPSPTQSSAHTLHTSAMQASAPSPSSRNRSPTSTTYSSVWRSSAPPDENVRVVLGNAMDVYQKEVLSITHVYHSGYIVYEESWERLKEAFIPKDEEERIKAERADRERKEADDEIKRNVRRFSGRR</sequence>
<name>A0A6G1J876_9PLEO</name>
<gene>
    <name evidence="2" type="ORF">K458DRAFT_402855</name>
</gene>
<feature type="compositionally biased region" description="Basic and acidic residues" evidence="1">
    <location>
        <begin position="220"/>
        <end position="236"/>
    </location>
</feature>
<evidence type="ECO:0000313" key="3">
    <source>
        <dbReference type="Proteomes" id="UP000799291"/>
    </source>
</evidence>
<reference evidence="2" key="1">
    <citation type="journal article" date="2020" name="Stud. Mycol.">
        <title>101 Dothideomycetes genomes: a test case for predicting lifestyles and emergence of pathogens.</title>
        <authorList>
            <person name="Haridas S."/>
            <person name="Albert R."/>
            <person name="Binder M."/>
            <person name="Bloem J."/>
            <person name="Labutti K."/>
            <person name="Salamov A."/>
            <person name="Andreopoulos B."/>
            <person name="Baker S."/>
            <person name="Barry K."/>
            <person name="Bills G."/>
            <person name="Bluhm B."/>
            <person name="Cannon C."/>
            <person name="Castanera R."/>
            <person name="Culley D."/>
            <person name="Daum C."/>
            <person name="Ezra D."/>
            <person name="Gonzalez J."/>
            <person name="Henrissat B."/>
            <person name="Kuo A."/>
            <person name="Liang C."/>
            <person name="Lipzen A."/>
            <person name="Lutzoni F."/>
            <person name="Magnuson J."/>
            <person name="Mondo S."/>
            <person name="Nolan M."/>
            <person name="Ohm R."/>
            <person name="Pangilinan J."/>
            <person name="Park H.-J."/>
            <person name="Ramirez L."/>
            <person name="Alfaro M."/>
            <person name="Sun H."/>
            <person name="Tritt A."/>
            <person name="Yoshinaga Y."/>
            <person name="Zwiers L.-H."/>
            <person name="Turgeon B."/>
            <person name="Goodwin S."/>
            <person name="Spatafora J."/>
            <person name="Crous P."/>
            <person name="Grigoriev I."/>
        </authorList>
    </citation>
    <scope>NUCLEOTIDE SEQUENCE</scope>
    <source>
        <strain evidence="2">CBS 122367</strain>
    </source>
</reference>
<protein>
    <submittedName>
        <fullName evidence="2">Uncharacterized protein</fullName>
    </submittedName>
</protein>
<evidence type="ECO:0000313" key="2">
    <source>
        <dbReference type="EMBL" id="KAF2686393.1"/>
    </source>
</evidence>
<dbReference type="Proteomes" id="UP000799291">
    <property type="component" value="Unassembled WGS sequence"/>
</dbReference>
<feature type="compositionally biased region" description="Polar residues" evidence="1">
    <location>
        <begin position="121"/>
        <end position="137"/>
    </location>
</feature>
<feature type="region of interest" description="Disordered" evidence="1">
    <location>
        <begin position="220"/>
        <end position="245"/>
    </location>
</feature>
<evidence type="ECO:0000256" key="1">
    <source>
        <dbReference type="SAM" id="MobiDB-lite"/>
    </source>
</evidence>